<name>A0A326UBR3_THEHA</name>
<sequence length="92" mass="10518">MPPGFQAVDGISGAELFDFYVASRAFVKLSTSRAFNEENAKFLRIILMQDMETMQEVFRRLHEINVHYAMPMPAGLLDEYHQTLDGIDLAHL</sequence>
<proteinExistence type="predicted"/>
<organism evidence="1 2">
    <name type="scientific">Thermosporothrix hazakensis</name>
    <dbReference type="NCBI Taxonomy" id="644383"/>
    <lineage>
        <taxon>Bacteria</taxon>
        <taxon>Bacillati</taxon>
        <taxon>Chloroflexota</taxon>
        <taxon>Ktedonobacteria</taxon>
        <taxon>Ktedonobacterales</taxon>
        <taxon>Thermosporotrichaceae</taxon>
        <taxon>Thermosporothrix</taxon>
    </lineage>
</organism>
<protein>
    <submittedName>
        <fullName evidence="1">Uncharacterized protein</fullName>
    </submittedName>
</protein>
<evidence type="ECO:0000313" key="1">
    <source>
        <dbReference type="EMBL" id="PZW22496.1"/>
    </source>
</evidence>
<keyword evidence="2" id="KW-1185">Reference proteome</keyword>
<accession>A0A326UBR3</accession>
<dbReference type="Proteomes" id="UP000248806">
    <property type="component" value="Unassembled WGS sequence"/>
</dbReference>
<dbReference type="EMBL" id="QKUF01000032">
    <property type="protein sequence ID" value="PZW22496.1"/>
    <property type="molecule type" value="Genomic_DNA"/>
</dbReference>
<comment type="caution">
    <text evidence="1">The sequence shown here is derived from an EMBL/GenBank/DDBJ whole genome shotgun (WGS) entry which is preliminary data.</text>
</comment>
<dbReference type="AlphaFoldDB" id="A0A326UBR3"/>
<evidence type="ECO:0000313" key="2">
    <source>
        <dbReference type="Proteomes" id="UP000248806"/>
    </source>
</evidence>
<gene>
    <name evidence="1" type="ORF">EI42_05402</name>
</gene>
<reference evidence="1 2" key="1">
    <citation type="submission" date="2018-06" db="EMBL/GenBank/DDBJ databases">
        <title>Genomic Encyclopedia of Archaeal and Bacterial Type Strains, Phase II (KMG-II): from individual species to whole genera.</title>
        <authorList>
            <person name="Goeker M."/>
        </authorList>
    </citation>
    <scope>NUCLEOTIDE SEQUENCE [LARGE SCALE GENOMIC DNA]</scope>
    <source>
        <strain evidence="1 2">ATCC BAA-1881</strain>
    </source>
</reference>
<dbReference type="RefSeq" id="WP_111325662.1">
    <property type="nucleotide sequence ID" value="NZ_BIFX01000002.1"/>
</dbReference>